<organism evidence="1 2">
    <name type="scientific">Haloferula luteola</name>
    <dbReference type="NCBI Taxonomy" id="595692"/>
    <lineage>
        <taxon>Bacteria</taxon>
        <taxon>Pseudomonadati</taxon>
        <taxon>Verrucomicrobiota</taxon>
        <taxon>Verrucomicrobiia</taxon>
        <taxon>Verrucomicrobiales</taxon>
        <taxon>Verrucomicrobiaceae</taxon>
        <taxon>Haloferula</taxon>
    </lineage>
</organism>
<dbReference type="Proteomes" id="UP000557717">
    <property type="component" value="Unassembled WGS sequence"/>
</dbReference>
<dbReference type="EMBL" id="JACHFD010000005">
    <property type="protein sequence ID" value="MBB5351080.1"/>
    <property type="molecule type" value="Genomic_DNA"/>
</dbReference>
<comment type="caution">
    <text evidence="1">The sequence shown here is derived from an EMBL/GenBank/DDBJ whole genome shotgun (WGS) entry which is preliminary data.</text>
</comment>
<keyword evidence="2" id="KW-1185">Reference proteome</keyword>
<accession>A0A840VAW2</accession>
<reference evidence="1 2" key="1">
    <citation type="submission" date="2020-08" db="EMBL/GenBank/DDBJ databases">
        <title>Genomic Encyclopedia of Type Strains, Phase IV (KMG-IV): sequencing the most valuable type-strain genomes for metagenomic binning, comparative biology and taxonomic classification.</title>
        <authorList>
            <person name="Goeker M."/>
        </authorList>
    </citation>
    <scope>NUCLEOTIDE SEQUENCE [LARGE SCALE GENOMIC DNA]</scope>
    <source>
        <strain evidence="1 2">YC6886</strain>
    </source>
</reference>
<gene>
    <name evidence="1" type="ORF">HNR46_001314</name>
</gene>
<proteinExistence type="predicted"/>
<name>A0A840VAW2_9BACT</name>
<evidence type="ECO:0000313" key="2">
    <source>
        <dbReference type="Proteomes" id="UP000557717"/>
    </source>
</evidence>
<protein>
    <submittedName>
        <fullName evidence="1">Uncharacterized protein</fullName>
    </submittedName>
</protein>
<evidence type="ECO:0000313" key="1">
    <source>
        <dbReference type="EMBL" id="MBB5351080.1"/>
    </source>
</evidence>
<dbReference type="AlphaFoldDB" id="A0A840VAW2"/>
<dbReference type="RefSeq" id="WP_184016945.1">
    <property type="nucleotide sequence ID" value="NZ_JACHFD010000005.1"/>
</dbReference>
<sequence>MRLNKEAGPFRRTPPEAAPVAACDLRTAAAAFTRTHRAPAPLPVGVSDPADPILIEGTLEGNLVEVLMPGNECWRFTMGNMCAALCTVLCVIDPTSPYTARIHRPGLEGIHPFLGTAHRFGVEKGVEA</sequence>